<name>S9VNF5_9TRYP</name>
<dbReference type="EMBL" id="ATMH01004062">
    <property type="protein sequence ID" value="EPY30446.1"/>
    <property type="molecule type" value="Genomic_DNA"/>
</dbReference>
<evidence type="ECO:0000256" key="5">
    <source>
        <dbReference type="PROSITE-ProRule" id="PRU00339"/>
    </source>
</evidence>
<dbReference type="GO" id="GO:0101031">
    <property type="term" value="C:protein folding chaperone complex"/>
    <property type="evidence" value="ECO:0007669"/>
    <property type="project" value="TreeGrafter"/>
</dbReference>
<evidence type="ECO:0000313" key="8">
    <source>
        <dbReference type="EMBL" id="EPY30619.1"/>
    </source>
</evidence>
<accession>S9VNF5</accession>
<dbReference type="PANTHER" id="PTHR46423:SF1">
    <property type="entry name" value="RNA POLYMERASE II-ASSOCIATED PROTEIN 3"/>
    <property type="match status" value="1"/>
</dbReference>
<sequence length="257" mass="28953">MEALKTKGNDAFKAKKYQEAIDWYTKAIAIDPNAESTGAIYSNRAASWQGLNNFQKAVDDSELCIKVRPDWLKGYFRKGVALQSLNKIDDAQKAFQGALKVEPNNQEVMEKLQVLNNLIRTRNEKTTPASCTTADMAKNVGNSLFGNGSYEQAARFYTRALELHKENTPEKANYYANRAACYQQTHMYNQMVDDCTAALALDDKHVKAYMRRAIAFEGMEKWQKALDDYNVAKQLAPGLSNISQGILRCQRALRSKA</sequence>
<reference evidence="6 9" key="1">
    <citation type="journal article" date="2013" name="PLoS ONE">
        <title>Predicting the Proteins of Angomonas deanei, Strigomonas culicis and Their Respective Endosymbionts Reveals New Aspects of the Trypanosomatidae Family.</title>
        <authorList>
            <person name="Motta M.C."/>
            <person name="Martins A.C."/>
            <person name="de Souza S.S."/>
            <person name="Catta-Preta C.M."/>
            <person name="Silva R."/>
            <person name="Klein C.C."/>
            <person name="de Almeida L.G."/>
            <person name="de Lima Cunha O."/>
            <person name="Ciapina L.P."/>
            <person name="Brocchi M."/>
            <person name="Colabardini A.C."/>
            <person name="de Araujo Lima B."/>
            <person name="Machado C.R."/>
            <person name="de Almeida Soares C.M."/>
            <person name="Probst C.M."/>
            <person name="de Menezes C.B."/>
            <person name="Thompson C.E."/>
            <person name="Bartholomeu D.C."/>
            <person name="Gradia D.F."/>
            <person name="Pavoni D.P."/>
            <person name="Grisard E.C."/>
            <person name="Fantinatti-Garboggini F."/>
            <person name="Marchini F.K."/>
            <person name="Rodrigues-Luiz G.F."/>
            <person name="Wagner G."/>
            <person name="Goldman G.H."/>
            <person name="Fietto J.L."/>
            <person name="Elias M.C."/>
            <person name="Goldman M.H."/>
            <person name="Sagot M.F."/>
            <person name="Pereira M."/>
            <person name="Stoco P.H."/>
            <person name="de Mendonca-Neto R.P."/>
            <person name="Teixeira S.M."/>
            <person name="Maciel T.E."/>
            <person name="de Oliveira Mendes T.A."/>
            <person name="Urmenyi T.P."/>
            <person name="de Souza W."/>
            <person name="Schenkman S."/>
            <person name="de Vasconcelos A.T."/>
        </authorList>
    </citation>
    <scope>NUCLEOTIDE SEQUENCE [LARGE SCALE GENOMIC DNA]</scope>
</reference>
<dbReference type="InterPro" id="IPR011990">
    <property type="entry name" value="TPR-like_helical_dom_sf"/>
</dbReference>
<dbReference type="FunFam" id="1.25.40.10:FF:000020">
    <property type="entry name" value="Stress-induced phosphoprotein 1"/>
    <property type="match status" value="1"/>
</dbReference>
<organism evidence="6 9">
    <name type="scientific">Strigomonas culicis</name>
    <dbReference type="NCBI Taxonomy" id="28005"/>
    <lineage>
        <taxon>Eukaryota</taxon>
        <taxon>Discoba</taxon>
        <taxon>Euglenozoa</taxon>
        <taxon>Kinetoplastea</taxon>
        <taxon>Metakinetoplastina</taxon>
        <taxon>Trypanosomatida</taxon>
        <taxon>Trypanosomatidae</taxon>
        <taxon>Strigomonadinae</taxon>
        <taxon>Strigomonas</taxon>
    </lineage>
</organism>
<comment type="subcellular location">
    <subcellularLocation>
        <location evidence="1">Cytoplasm</location>
    </subcellularLocation>
</comment>
<dbReference type="EMBL" id="ATMH01007003">
    <property type="protein sequence ID" value="EPY24790.1"/>
    <property type="molecule type" value="Genomic_DNA"/>
</dbReference>
<dbReference type="PROSITE" id="PS50005">
    <property type="entry name" value="TPR"/>
    <property type="match status" value="2"/>
</dbReference>
<gene>
    <name evidence="8" type="ORF">STCU_03976</name>
    <name evidence="7" type="ORF">STCU_04062</name>
    <name evidence="6" type="ORF">STCU_07003</name>
</gene>
<keyword evidence="4 5" id="KW-0802">TPR repeat</keyword>
<keyword evidence="2" id="KW-0963">Cytoplasm</keyword>
<evidence type="ECO:0000256" key="3">
    <source>
        <dbReference type="ARBA" id="ARBA00022737"/>
    </source>
</evidence>
<dbReference type="Proteomes" id="UP000015354">
    <property type="component" value="Unassembled WGS sequence"/>
</dbReference>
<dbReference type="OrthoDB" id="2423701at2759"/>
<dbReference type="InterPro" id="IPR051966">
    <property type="entry name" value="RPAP3"/>
</dbReference>
<dbReference type="AlphaFoldDB" id="S9VNF5"/>
<evidence type="ECO:0000256" key="2">
    <source>
        <dbReference type="ARBA" id="ARBA00022490"/>
    </source>
</evidence>
<evidence type="ECO:0000256" key="1">
    <source>
        <dbReference type="ARBA" id="ARBA00004496"/>
    </source>
</evidence>
<keyword evidence="3" id="KW-0677">Repeat</keyword>
<evidence type="ECO:0000313" key="7">
    <source>
        <dbReference type="EMBL" id="EPY30446.1"/>
    </source>
</evidence>
<dbReference type="SMART" id="SM00028">
    <property type="entry name" value="TPR"/>
    <property type="match status" value="6"/>
</dbReference>
<reference evidence="6" key="2">
    <citation type="submission" date="2013-03" db="EMBL/GenBank/DDBJ databases">
        <authorList>
            <person name="Motta M.C.M."/>
            <person name="Martins A.C.A."/>
            <person name="Preta C.M.C.C."/>
            <person name="Silva R."/>
            <person name="de Souza S.S."/>
            <person name="Klein C.C."/>
            <person name="de Almeida L.G.P."/>
            <person name="Cunha O.L."/>
            <person name="Colabardini A.C."/>
            <person name="Lima B.A."/>
            <person name="Machado C.R."/>
            <person name="Soares C.M.A."/>
            <person name="de Menezes C.B.A."/>
            <person name="Bartolomeu D.C."/>
            <person name="Grisard E.C."/>
            <person name="Fantinatti-Garboggini F."/>
            <person name="Rodrigues-Luiz G.F."/>
            <person name="Wagner G."/>
            <person name="Goldman G.H."/>
            <person name="Fietto J.L.R."/>
            <person name="Ciapina L.P."/>
            <person name="Brocchi M."/>
            <person name="Elias M.C."/>
            <person name="Goldman M.H.S."/>
            <person name="Sagot M.-F."/>
            <person name="Pereira M."/>
            <person name="Stoco P.H."/>
            <person name="Teixeira S.M.R."/>
            <person name="de Mendonca-Neto R.P."/>
            <person name="Maciel T.E.F."/>
            <person name="Mendes T.A.O."/>
            <person name="Urmenyi T.P."/>
            <person name="Teixeira M.M.G."/>
            <person name="de Camargo E.F.P."/>
            <person name="de Sousa W."/>
            <person name="Schenkman S."/>
            <person name="de Vasconcelos A.T.R."/>
        </authorList>
    </citation>
    <scope>NUCLEOTIDE SEQUENCE</scope>
</reference>
<dbReference type="Pfam" id="PF13181">
    <property type="entry name" value="TPR_8"/>
    <property type="match status" value="1"/>
</dbReference>
<dbReference type="GO" id="GO:0005737">
    <property type="term" value="C:cytoplasm"/>
    <property type="evidence" value="ECO:0007669"/>
    <property type="project" value="UniProtKB-SubCell"/>
</dbReference>
<evidence type="ECO:0000313" key="6">
    <source>
        <dbReference type="EMBL" id="EPY24790.1"/>
    </source>
</evidence>
<feature type="repeat" description="TPR" evidence="5">
    <location>
        <begin position="134"/>
        <end position="167"/>
    </location>
</feature>
<evidence type="ECO:0000313" key="9">
    <source>
        <dbReference type="Proteomes" id="UP000015354"/>
    </source>
</evidence>
<feature type="repeat" description="TPR" evidence="5">
    <location>
        <begin position="72"/>
        <end position="105"/>
    </location>
</feature>
<dbReference type="Gene3D" id="1.25.40.10">
    <property type="entry name" value="Tetratricopeptide repeat domain"/>
    <property type="match status" value="2"/>
</dbReference>
<dbReference type="Pfam" id="PF00515">
    <property type="entry name" value="TPR_1"/>
    <property type="match status" value="1"/>
</dbReference>
<dbReference type="SUPFAM" id="SSF48452">
    <property type="entry name" value="TPR-like"/>
    <property type="match status" value="2"/>
</dbReference>
<dbReference type="PANTHER" id="PTHR46423">
    <property type="entry name" value="RNA POLYMERASE II-ASSOCIATED PROTEIN 3"/>
    <property type="match status" value="1"/>
</dbReference>
<evidence type="ECO:0000256" key="4">
    <source>
        <dbReference type="ARBA" id="ARBA00022803"/>
    </source>
</evidence>
<protein>
    <submittedName>
        <fullName evidence="6">Stress-inducible protein STI1</fullName>
    </submittedName>
</protein>
<dbReference type="EMBL" id="ATMH01003976">
    <property type="protein sequence ID" value="EPY30619.1"/>
    <property type="molecule type" value="Genomic_DNA"/>
</dbReference>
<dbReference type="InterPro" id="IPR019734">
    <property type="entry name" value="TPR_rpt"/>
</dbReference>
<keyword evidence="9" id="KW-1185">Reference proteome</keyword>
<proteinExistence type="predicted"/>
<comment type="caution">
    <text evidence="6">The sequence shown here is derived from an EMBL/GenBank/DDBJ whole genome shotgun (WGS) entry which is preliminary data.</text>
</comment>